<dbReference type="Proteomes" id="UP000198925">
    <property type="component" value="Unassembled WGS sequence"/>
</dbReference>
<evidence type="ECO:0000313" key="3">
    <source>
        <dbReference type="Proteomes" id="UP000198925"/>
    </source>
</evidence>
<dbReference type="EMBL" id="FMZX01000032">
    <property type="protein sequence ID" value="SDE38289.1"/>
    <property type="molecule type" value="Genomic_DNA"/>
</dbReference>
<dbReference type="GO" id="GO:0003677">
    <property type="term" value="F:DNA binding"/>
    <property type="evidence" value="ECO:0007669"/>
    <property type="project" value="InterPro"/>
</dbReference>
<gene>
    <name evidence="2" type="ORF">SAMN04487779_10323</name>
</gene>
<proteinExistence type="predicted"/>
<keyword evidence="3" id="KW-1185">Reference proteome</keyword>
<dbReference type="InterPro" id="IPR002559">
    <property type="entry name" value="Transposase_11"/>
</dbReference>
<dbReference type="PANTHER" id="PTHR30007">
    <property type="entry name" value="PHP DOMAIN PROTEIN"/>
    <property type="match status" value="1"/>
</dbReference>
<evidence type="ECO:0000259" key="1">
    <source>
        <dbReference type="Pfam" id="PF01609"/>
    </source>
</evidence>
<sequence>MPRASHRGRKPSVDLREVLNAIRYLACSGGGWRMLPIHFGPWQTVYWWFRGYDGGKRIVGRKRHVAVDTDGRRLLVNLSTADVLDSAGAQTILTAVRKRWLWLKQLFADAGYDRTTLMDKATFLDFVVGIVRRSDPKSFHVLPRRWVVERTFGWMIRSRRLVRDYKRRLDVSEAMIHVSMGALLLRRIAHR</sequence>
<dbReference type="PANTHER" id="PTHR30007:SF0">
    <property type="entry name" value="TRANSPOSASE"/>
    <property type="match status" value="1"/>
</dbReference>
<name>A0A1G7CG74_9PROT</name>
<reference evidence="2 3" key="1">
    <citation type="submission" date="2016-10" db="EMBL/GenBank/DDBJ databases">
        <authorList>
            <person name="de Groot N.N."/>
        </authorList>
    </citation>
    <scope>NUCLEOTIDE SEQUENCE [LARGE SCALE GENOMIC DNA]</scope>
    <source>
        <strain evidence="2 3">CPCC 100156</strain>
    </source>
</reference>
<dbReference type="AlphaFoldDB" id="A0A1G7CG74"/>
<accession>A0A1G7CG74</accession>
<protein>
    <submittedName>
        <fullName evidence="2">Transposase DDE domain-containing protein</fullName>
    </submittedName>
</protein>
<dbReference type="GO" id="GO:0004803">
    <property type="term" value="F:transposase activity"/>
    <property type="evidence" value="ECO:0007669"/>
    <property type="project" value="InterPro"/>
</dbReference>
<feature type="domain" description="Transposase IS4-like" evidence="1">
    <location>
        <begin position="48"/>
        <end position="185"/>
    </location>
</feature>
<dbReference type="STRING" id="938405.SAMN02927895_05395"/>
<dbReference type="GO" id="GO:0006313">
    <property type="term" value="P:DNA transposition"/>
    <property type="evidence" value="ECO:0007669"/>
    <property type="project" value="InterPro"/>
</dbReference>
<evidence type="ECO:0000313" key="2">
    <source>
        <dbReference type="EMBL" id="SDE38289.1"/>
    </source>
</evidence>
<dbReference type="Pfam" id="PF01609">
    <property type="entry name" value="DDE_Tnp_1"/>
    <property type="match status" value="1"/>
</dbReference>
<organism evidence="2 3">
    <name type="scientific">Belnapia rosea</name>
    <dbReference type="NCBI Taxonomy" id="938405"/>
    <lineage>
        <taxon>Bacteria</taxon>
        <taxon>Pseudomonadati</taxon>
        <taxon>Pseudomonadota</taxon>
        <taxon>Alphaproteobacteria</taxon>
        <taxon>Acetobacterales</taxon>
        <taxon>Roseomonadaceae</taxon>
        <taxon>Belnapia</taxon>
    </lineage>
</organism>